<dbReference type="PANTHER" id="PTHR11242:SF0">
    <property type="entry name" value="TPR_REGION DOMAIN-CONTAINING PROTEIN"/>
    <property type="match status" value="1"/>
</dbReference>
<proteinExistence type="predicted"/>
<keyword evidence="1" id="KW-0677">Repeat</keyword>
<gene>
    <name evidence="3" type="ORF">K431DRAFT_322687</name>
</gene>
<evidence type="ECO:0008006" key="5">
    <source>
        <dbReference type="Google" id="ProtNLM"/>
    </source>
</evidence>
<dbReference type="Proteomes" id="UP000799441">
    <property type="component" value="Unassembled WGS sequence"/>
</dbReference>
<evidence type="ECO:0000256" key="1">
    <source>
        <dbReference type="ARBA" id="ARBA00022737"/>
    </source>
</evidence>
<dbReference type="SUPFAM" id="SSF48452">
    <property type="entry name" value="TPR-like"/>
    <property type="match status" value="1"/>
</dbReference>
<reference evidence="3" key="1">
    <citation type="journal article" date="2020" name="Stud. Mycol.">
        <title>101 Dothideomycetes genomes: a test case for predicting lifestyles and emergence of pathogens.</title>
        <authorList>
            <person name="Haridas S."/>
            <person name="Albert R."/>
            <person name="Binder M."/>
            <person name="Bloem J."/>
            <person name="Labutti K."/>
            <person name="Salamov A."/>
            <person name="Andreopoulos B."/>
            <person name="Baker S."/>
            <person name="Barry K."/>
            <person name="Bills G."/>
            <person name="Bluhm B."/>
            <person name="Cannon C."/>
            <person name="Castanera R."/>
            <person name="Culley D."/>
            <person name="Daum C."/>
            <person name="Ezra D."/>
            <person name="Gonzalez J."/>
            <person name="Henrissat B."/>
            <person name="Kuo A."/>
            <person name="Liang C."/>
            <person name="Lipzen A."/>
            <person name="Lutzoni F."/>
            <person name="Magnuson J."/>
            <person name="Mondo S."/>
            <person name="Nolan M."/>
            <person name="Ohm R."/>
            <person name="Pangilinan J."/>
            <person name="Park H.-J."/>
            <person name="Ramirez L."/>
            <person name="Alfaro M."/>
            <person name="Sun H."/>
            <person name="Tritt A."/>
            <person name="Yoshinaga Y."/>
            <person name="Zwiers L.-H."/>
            <person name="Turgeon B."/>
            <person name="Goodwin S."/>
            <person name="Spatafora J."/>
            <person name="Crous P."/>
            <person name="Grigoriev I."/>
        </authorList>
    </citation>
    <scope>NUCLEOTIDE SEQUENCE</scope>
    <source>
        <strain evidence="3">CBS 116435</strain>
    </source>
</reference>
<sequence>MGGHKGTSEKPTFLTVPPEIREQIYALLFRPSSNRRYHEDEYTSYEFANSLKLFLVNRQIYFESRRVFYQLNTFVRIETPWPQAQEHVMREGHVPIVMSDSVAAKFDRWTLGTMIEAPGTPIEGVEMQYFVIHVDDLEKFAQMWYYANLSHPELNPHLELTLKLRDPFNPADEEKRVPLGLQERLILPFGRVRNLRGTLLLGDLRPITSVEKELRRQQAQPQNTPEECLNEAVRLKGVGNDAMRDEKYTEALQRYNEAWRAIHVVISGRQRHIHADAFFGRVLQDAPYTGKNGQSERLILRVHLVANTCLAYLKLENWLECRFWGERSINMLREAMGADDRREIAPEEEAILAFPAADQMGKIYYRAAVACKHMGDLAEARRLLKVARLYLPNDPNIGREQAAVALRF</sequence>
<dbReference type="Gene3D" id="1.25.40.10">
    <property type="entry name" value="Tetratricopeptide repeat domain"/>
    <property type="match status" value="1"/>
</dbReference>
<evidence type="ECO:0000256" key="2">
    <source>
        <dbReference type="ARBA" id="ARBA00022803"/>
    </source>
</evidence>
<dbReference type="PANTHER" id="PTHR11242">
    <property type="entry name" value="ARYL HYDROCARBON RECEPTOR INTERACTING PROTEIN RELATED"/>
    <property type="match status" value="1"/>
</dbReference>
<dbReference type="OrthoDB" id="5229512at2759"/>
<comment type="caution">
    <text evidence="3">The sequence shown here is derived from an EMBL/GenBank/DDBJ whole genome shotgun (WGS) entry which is preliminary data.</text>
</comment>
<dbReference type="InterPro" id="IPR039663">
    <property type="entry name" value="AIP/AIPL1/TTC9"/>
</dbReference>
<organism evidence="3 4">
    <name type="scientific">Polychaeton citri CBS 116435</name>
    <dbReference type="NCBI Taxonomy" id="1314669"/>
    <lineage>
        <taxon>Eukaryota</taxon>
        <taxon>Fungi</taxon>
        <taxon>Dikarya</taxon>
        <taxon>Ascomycota</taxon>
        <taxon>Pezizomycotina</taxon>
        <taxon>Dothideomycetes</taxon>
        <taxon>Dothideomycetidae</taxon>
        <taxon>Capnodiales</taxon>
        <taxon>Capnodiaceae</taxon>
        <taxon>Polychaeton</taxon>
    </lineage>
</organism>
<dbReference type="AlphaFoldDB" id="A0A9P4PZZ2"/>
<protein>
    <recommendedName>
        <fullName evidence="5">TPR-like protein</fullName>
    </recommendedName>
</protein>
<evidence type="ECO:0000313" key="4">
    <source>
        <dbReference type="Proteomes" id="UP000799441"/>
    </source>
</evidence>
<evidence type="ECO:0000313" key="3">
    <source>
        <dbReference type="EMBL" id="KAF2718038.1"/>
    </source>
</evidence>
<keyword evidence="2" id="KW-0802">TPR repeat</keyword>
<name>A0A9P4PZZ2_9PEZI</name>
<dbReference type="InterPro" id="IPR011990">
    <property type="entry name" value="TPR-like_helical_dom_sf"/>
</dbReference>
<accession>A0A9P4PZZ2</accession>
<keyword evidence="4" id="KW-1185">Reference proteome</keyword>
<dbReference type="EMBL" id="MU003831">
    <property type="protein sequence ID" value="KAF2718038.1"/>
    <property type="molecule type" value="Genomic_DNA"/>
</dbReference>